<reference evidence="1 3" key="1">
    <citation type="journal article" date="2015" name="Genome Announc.">
        <title>Draft Genome Sequence of a Heterotrophic Facultative Anaerobic Thermophilic Bacterium, Ardenticatena maritima Strain 110ST.</title>
        <authorList>
            <person name="Kawaichi S."/>
            <person name="Yoshida T."/>
            <person name="Sako Y."/>
            <person name="Nakamura R."/>
        </authorList>
    </citation>
    <scope>NUCLEOTIDE SEQUENCE [LARGE SCALE GENOMIC DNA]</scope>
    <source>
        <strain evidence="1 3">110S</strain>
    </source>
</reference>
<organism evidence="1 3">
    <name type="scientific">Ardenticatena maritima</name>
    <dbReference type="NCBI Taxonomy" id="872965"/>
    <lineage>
        <taxon>Bacteria</taxon>
        <taxon>Bacillati</taxon>
        <taxon>Chloroflexota</taxon>
        <taxon>Ardenticatenia</taxon>
        <taxon>Ardenticatenales</taxon>
        <taxon>Ardenticatenaceae</taxon>
        <taxon>Ardenticatena</taxon>
    </lineage>
</organism>
<reference evidence="3" key="3">
    <citation type="submission" date="2015-08" db="EMBL/GenBank/DDBJ databases">
        <title>Draft Genome Sequence of a Heterotrophic Facultative Anaerobic Bacterium Ardenticatena maritima Strain 110S.</title>
        <authorList>
            <person name="Kawaichi S."/>
            <person name="Yoshida T."/>
            <person name="Sako Y."/>
            <person name="Nakamura R."/>
        </authorList>
    </citation>
    <scope>NUCLEOTIDE SEQUENCE [LARGE SCALE GENOMIC DNA]</scope>
    <source>
        <strain evidence="3">110S</strain>
    </source>
</reference>
<evidence type="ECO:0000313" key="4">
    <source>
        <dbReference type="Proteomes" id="UP000050502"/>
    </source>
</evidence>
<reference evidence="2 4" key="2">
    <citation type="submission" date="2015-07" db="EMBL/GenBank/DDBJ databases">
        <title>Whole genome sequence of Ardenticatena maritima DSM 23922.</title>
        <authorList>
            <person name="Hemp J."/>
            <person name="Ward L.M."/>
            <person name="Pace L.A."/>
            <person name="Fischer W.W."/>
        </authorList>
    </citation>
    <scope>NUCLEOTIDE SEQUENCE [LARGE SCALE GENOMIC DNA]</scope>
    <source>
        <strain evidence="2 4">110S</strain>
    </source>
</reference>
<comment type="caution">
    <text evidence="1">The sequence shown here is derived from an EMBL/GenBank/DDBJ whole genome shotgun (WGS) entry which is preliminary data.</text>
</comment>
<dbReference type="EMBL" id="LGKN01000004">
    <property type="protein sequence ID" value="KPL88267.1"/>
    <property type="molecule type" value="Genomic_DNA"/>
</dbReference>
<sequence>MDSHRSAELRRQIAEARRCRQCGSTYAQEHVYVLGCREALWAIALKCSACGAQAILFLNEPPPYTHELTPAEEQTFFNMPPIGRRDLYTIQSALNAVEDDISSLWQ</sequence>
<protein>
    <submittedName>
        <fullName evidence="1">Uncharacterized protein</fullName>
    </submittedName>
</protein>
<dbReference type="InParanoid" id="A0A0M9UC07"/>
<keyword evidence="3" id="KW-1185">Reference proteome</keyword>
<dbReference type="AlphaFoldDB" id="A0A0M9UC07"/>
<gene>
    <name evidence="1" type="ORF">ARMA_0847</name>
    <name evidence="2" type="ORF">SE16_05340</name>
</gene>
<dbReference type="EMBL" id="BBZA01000056">
    <property type="protein sequence ID" value="GAP62424.1"/>
    <property type="molecule type" value="Genomic_DNA"/>
</dbReference>
<dbReference type="Proteomes" id="UP000037784">
    <property type="component" value="Unassembled WGS sequence"/>
</dbReference>
<name>A0A0M9UC07_9CHLR</name>
<proteinExistence type="predicted"/>
<evidence type="ECO:0000313" key="2">
    <source>
        <dbReference type="EMBL" id="KPL88267.1"/>
    </source>
</evidence>
<evidence type="ECO:0000313" key="3">
    <source>
        <dbReference type="Proteomes" id="UP000037784"/>
    </source>
</evidence>
<dbReference type="Proteomes" id="UP000050502">
    <property type="component" value="Unassembled WGS sequence"/>
</dbReference>
<dbReference type="RefSeq" id="WP_054492353.1">
    <property type="nucleotide sequence ID" value="NZ_BBZA01000056.1"/>
</dbReference>
<accession>A0A0M9UC07</accession>
<evidence type="ECO:0000313" key="1">
    <source>
        <dbReference type="EMBL" id="GAP62424.1"/>
    </source>
</evidence>